<reference evidence="3" key="1">
    <citation type="journal article" date="2018" name="PLoS Negl. Trop. Dis.">
        <title>An insight into the salivary gland and fat body transcriptome of Panstrongylus lignarius (Hemiptera: Heteroptera), the main vector of Chagas disease in Peru.</title>
        <authorList>
            <person name="Nevoa J.C."/>
            <person name="Mendes M.T."/>
            <person name="da Silva M.V."/>
            <person name="Soares S.C."/>
            <person name="Oliveira C.J.F."/>
            <person name="Ribeiro J.M.C."/>
        </authorList>
    </citation>
    <scope>NUCLEOTIDE SEQUENCE</scope>
</reference>
<proteinExistence type="predicted"/>
<feature type="region of interest" description="Disordered" evidence="1">
    <location>
        <begin position="37"/>
        <end position="87"/>
    </location>
</feature>
<feature type="compositionally biased region" description="Basic and acidic residues" evidence="1">
    <location>
        <begin position="37"/>
        <end position="50"/>
    </location>
</feature>
<protein>
    <submittedName>
        <fullName evidence="3">Putative conserved secreted protein</fullName>
    </submittedName>
</protein>
<feature type="signal peptide" evidence="2">
    <location>
        <begin position="1"/>
        <end position="28"/>
    </location>
</feature>
<accession>A0A224XU75</accession>
<evidence type="ECO:0000256" key="2">
    <source>
        <dbReference type="SAM" id="SignalP"/>
    </source>
</evidence>
<keyword evidence="2" id="KW-0732">Signal</keyword>
<evidence type="ECO:0000256" key="1">
    <source>
        <dbReference type="SAM" id="MobiDB-lite"/>
    </source>
</evidence>
<dbReference type="EMBL" id="GFTR01001722">
    <property type="protein sequence ID" value="JAW14704.1"/>
    <property type="molecule type" value="Transcribed_RNA"/>
</dbReference>
<sequence length="107" mass="11730">MMTVVSLAGGCLTLFLICVLCGVYCARTEKCCFSRRNDFRPSDLESEKSDMSSMMNRKTGVVATRVDSGPPRPEPLYRSSTHSITAPSPDAMKVRLAAMVLQPPTRV</sequence>
<evidence type="ECO:0000313" key="3">
    <source>
        <dbReference type="EMBL" id="JAW14704.1"/>
    </source>
</evidence>
<organism evidence="3">
    <name type="scientific">Panstrongylus lignarius</name>
    <dbReference type="NCBI Taxonomy" id="156445"/>
    <lineage>
        <taxon>Eukaryota</taxon>
        <taxon>Metazoa</taxon>
        <taxon>Ecdysozoa</taxon>
        <taxon>Arthropoda</taxon>
        <taxon>Hexapoda</taxon>
        <taxon>Insecta</taxon>
        <taxon>Pterygota</taxon>
        <taxon>Neoptera</taxon>
        <taxon>Paraneoptera</taxon>
        <taxon>Hemiptera</taxon>
        <taxon>Heteroptera</taxon>
        <taxon>Panheteroptera</taxon>
        <taxon>Cimicomorpha</taxon>
        <taxon>Reduviidae</taxon>
        <taxon>Triatominae</taxon>
        <taxon>Panstrongylus</taxon>
    </lineage>
</organism>
<name>A0A224XU75_9HEMI</name>
<dbReference type="AlphaFoldDB" id="A0A224XU75"/>
<feature type="chain" id="PRO_5012578560" evidence="2">
    <location>
        <begin position="29"/>
        <end position="107"/>
    </location>
</feature>